<dbReference type="InterPro" id="IPR000045">
    <property type="entry name" value="Prepilin_IV_endopep_pep"/>
</dbReference>
<name>A0ABS9H2V5_9BACL</name>
<dbReference type="EMBL" id="JAKIJS010000002">
    <property type="protein sequence ID" value="MCF6139277.1"/>
    <property type="molecule type" value="Genomic_DNA"/>
</dbReference>
<evidence type="ECO:0000256" key="2">
    <source>
        <dbReference type="SAM" id="Phobius"/>
    </source>
</evidence>
<keyword evidence="2" id="KW-0812">Transmembrane</keyword>
<feature type="domain" description="Prepilin type IV endopeptidase peptidase" evidence="3">
    <location>
        <begin position="6"/>
        <end position="108"/>
    </location>
</feature>
<keyword evidence="5" id="KW-1185">Reference proteome</keyword>
<dbReference type="Proteomes" id="UP001649381">
    <property type="component" value="Unassembled WGS sequence"/>
</dbReference>
<feature type="transmembrane region" description="Helical" evidence="2">
    <location>
        <begin position="90"/>
        <end position="113"/>
    </location>
</feature>
<protein>
    <submittedName>
        <fullName evidence="4">Prepilin peptidase</fullName>
        <ecNumber evidence="4">3.4.23.43</ecNumber>
    </submittedName>
</protein>
<evidence type="ECO:0000313" key="4">
    <source>
        <dbReference type="EMBL" id="MCF6139277.1"/>
    </source>
</evidence>
<feature type="transmembrane region" description="Helical" evidence="2">
    <location>
        <begin position="53"/>
        <end position="70"/>
    </location>
</feature>
<comment type="caution">
    <text evidence="4">The sequence shown here is derived from an EMBL/GenBank/DDBJ whole genome shotgun (WGS) entry which is preliminary data.</text>
</comment>
<dbReference type="GO" id="GO:0004190">
    <property type="term" value="F:aspartic-type endopeptidase activity"/>
    <property type="evidence" value="ECO:0007669"/>
    <property type="project" value="UniProtKB-EC"/>
</dbReference>
<feature type="transmembrane region" description="Helical" evidence="2">
    <location>
        <begin position="150"/>
        <end position="170"/>
    </location>
</feature>
<accession>A0ABS9H2V5</accession>
<dbReference type="Pfam" id="PF01478">
    <property type="entry name" value="Peptidase_A24"/>
    <property type="match status" value="1"/>
</dbReference>
<keyword evidence="2" id="KW-1133">Transmembrane helix</keyword>
<dbReference type="PANTHER" id="PTHR30487">
    <property type="entry name" value="TYPE 4 PREPILIN-LIKE PROTEINS LEADER PEPTIDE-PROCESSING ENZYME"/>
    <property type="match status" value="1"/>
</dbReference>
<evidence type="ECO:0000313" key="5">
    <source>
        <dbReference type="Proteomes" id="UP001649381"/>
    </source>
</evidence>
<proteinExistence type="inferred from homology"/>
<keyword evidence="2" id="KW-0472">Membrane</keyword>
<dbReference type="EC" id="3.4.23.43" evidence="4"/>
<feature type="transmembrane region" description="Helical" evidence="2">
    <location>
        <begin position="27"/>
        <end position="46"/>
    </location>
</feature>
<evidence type="ECO:0000256" key="1">
    <source>
        <dbReference type="ARBA" id="ARBA00005801"/>
    </source>
</evidence>
<sequence length="171" mass="18461">MLFNTILLIVLLICVITDVRKRLIYNKVIFPALILSFLLHFIMNGWSGLGTSALGFLIGFVILLIPYFLGGMGAGDVKLLALVGAIKGPIFVLNTSIYMALVGGLIAIGILLFSGGAIKRFKYYVNWLYAKKSGLQIPLALTKDSMKATYPYGVAIAGGAILSFIGKAWIL</sequence>
<evidence type="ECO:0000259" key="3">
    <source>
        <dbReference type="Pfam" id="PF01478"/>
    </source>
</evidence>
<comment type="similarity">
    <text evidence="1">Belongs to the peptidase A24 family.</text>
</comment>
<dbReference type="InterPro" id="IPR050882">
    <property type="entry name" value="Prepilin_peptidase/N-MTase"/>
</dbReference>
<dbReference type="RefSeq" id="WP_236338041.1">
    <property type="nucleotide sequence ID" value="NZ_JAKIJS010000002.1"/>
</dbReference>
<reference evidence="4 5" key="1">
    <citation type="submission" date="2022-01" db="EMBL/GenBank/DDBJ databases">
        <title>Alkalihalobacillus sp. EGI L200015, a novel bacterium isolated from a salt lake sediment.</title>
        <authorList>
            <person name="Gao L."/>
            <person name="Fang B.-Z."/>
            <person name="Li W.-J."/>
        </authorList>
    </citation>
    <scope>NUCLEOTIDE SEQUENCE [LARGE SCALE GENOMIC DNA]</scope>
    <source>
        <strain evidence="4 5">KCTC 12718</strain>
    </source>
</reference>
<dbReference type="PANTHER" id="PTHR30487:SF0">
    <property type="entry name" value="PREPILIN LEADER PEPTIDASE_N-METHYLTRANSFERASE-RELATED"/>
    <property type="match status" value="1"/>
</dbReference>
<gene>
    <name evidence="4" type="ORF">L2716_16190</name>
</gene>
<dbReference type="Gene3D" id="1.20.120.1220">
    <property type="match status" value="1"/>
</dbReference>
<organism evidence="4 5">
    <name type="scientific">Pseudalkalibacillus berkeleyi</name>
    <dbReference type="NCBI Taxonomy" id="1069813"/>
    <lineage>
        <taxon>Bacteria</taxon>
        <taxon>Bacillati</taxon>
        <taxon>Bacillota</taxon>
        <taxon>Bacilli</taxon>
        <taxon>Bacillales</taxon>
        <taxon>Fictibacillaceae</taxon>
        <taxon>Pseudalkalibacillus</taxon>
    </lineage>
</organism>
<keyword evidence="4" id="KW-0378">Hydrolase</keyword>